<name>A0A1N7DX19_9EURY</name>
<dbReference type="AlphaFoldDB" id="A0A1N7DX19"/>
<reference evidence="2" key="1">
    <citation type="submission" date="2017-01" db="EMBL/GenBank/DDBJ databases">
        <authorList>
            <person name="Varghese N."/>
            <person name="Submissions S."/>
        </authorList>
    </citation>
    <scope>NUCLEOTIDE SEQUENCE [LARGE SCALE GENOMIC DNA]</scope>
    <source>
        <strain evidence="2">CGMCC 1.7737</strain>
    </source>
</reference>
<proteinExistence type="predicted"/>
<dbReference type="Proteomes" id="UP000186914">
    <property type="component" value="Unassembled WGS sequence"/>
</dbReference>
<sequence length="106" mass="12111">MNFDDEPHTVHVLLYKDGETAYRKSLRLEAGRSDDPSESKFGDYPAESGADVLYAWRDDQSEEQRRELDFSEYETECIGFKVLVGNIDEPTPRVSIWQTTNCNAGT</sequence>
<keyword evidence="2" id="KW-1185">Reference proteome</keyword>
<protein>
    <submittedName>
        <fullName evidence="1">Uncharacterized protein</fullName>
    </submittedName>
</protein>
<accession>A0A1N7DX19</accession>
<gene>
    <name evidence="1" type="ORF">SAMN05421858_3818</name>
</gene>
<evidence type="ECO:0000313" key="2">
    <source>
        <dbReference type="Proteomes" id="UP000186914"/>
    </source>
</evidence>
<evidence type="ECO:0000313" key="1">
    <source>
        <dbReference type="EMBL" id="SIR80331.1"/>
    </source>
</evidence>
<organism evidence="1 2">
    <name type="scientific">Haladaptatus litoreus</name>
    <dbReference type="NCBI Taxonomy" id="553468"/>
    <lineage>
        <taxon>Archaea</taxon>
        <taxon>Methanobacteriati</taxon>
        <taxon>Methanobacteriota</taxon>
        <taxon>Stenosarchaea group</taxon>
        <taxon>Halobacteria</taxon>
        <taxon>Halobacteriales</taxon>
        <taxon>Haladaptataceae</taxon>
        <taxon>Haladaptatus</taxon>
    </lineage>
</organism>
<dbReference type="EMBL" id="FTNO01000005">
    <property type="protein sequence ID" value="SIR80331.1"/>
    <property type="molecule type" value="Genomic_DNA"/>
</dbReference>